<dbReference type="Proteomes" id="UP001066276">
    <property type="component" value="Chromosome 4_2"/>
</dbReference>
<keyword evidence="2" id="KW-1185">Reference proteome</keyword>
<evidence type="ECO:0000313" key="2">
    <source>
        <dbReference type="Proteomes" id="UP001066276"/>
    </source>
</evidence>
<dbReference type="AlphaFoldDB" id="A0AAV7SQK7"/>
<sequence length="70" mass="7519">MLEGRGWFAGFGERAGVRAVPRDVGVVGQADLPRSVARDRAWGGRVRQRHLCGARERGGCGRMQAAANAQ</sequence>
<accession>A0AAV7SQK7</accession>
<reference evidence="1" key="1">
    <citation type="journal article" date="2022" name="bioRxiv">
        <title>Sequencing and chromosome-scale assembly of the giantPleurodeles waltlgenome.</title>
        <authorList>
            <person name="Brown T."/>
            <person name="Elewa A."/>
            <person name="Iarovenko S."/>
            <person name="Subramanian E."/>
            <person name="Araus A.J."/>
            <person name="Petzold A."/>
            <person name="Susuki M."/>
            <person name="Suzuki K.-i.T."/>
            <person name="Hayashi T."/>
            <person name="Toyoda A."/>
            <person name="Oliveira C."/>
            <person name="Osipova E."/>
            <person name="Leigh N.D."/>
            <person name="Simon A."/>
            <person name="Yun M.H."/>
        </authorList>
    </citation>
    <scope>NUCLEOTIDE SEQUENCE</scope>
    <source>
        <strain evidence="1">20211129_DDA</strain>
        <tissue evidence="1">Liver</tissue>
    </source>
</reference>
<dbReference type="EMBL" id="JANPWB010000008">
    <property type="protein sequence ID" value="KAJ1166362.1"/>
    <property type="molecule type" value="Genomic_DNA"/>
</dbReference>
<comment type="caution">
    <text evidence="1">The sequence shown here is derived from an EMBL/GenBank/DDBJ whole genome shotgun (WGS) entry which is preliminary data.</text>
</comment>
<organism evidence="1 2">
    <name type="scientific">Pleurodeles waltl</name>
    <name type="common">Iberian ribbed newt</name>
    <dbReference type="NCBI Taxonomy" id="8319"/>
    <lineage>
        <taxon>Eukaryota</taxon>
        <taxon>Metazoa</taxon>
        <taxon>Chordata</taxon>
        <taxon>Craniata</taxon>
        <taxon>Vertebrata</taxon>
        <taxon>Euteleostomi</taxon>
        <taxon>Amphibia</taxon>
        <taxon>Batrachia</taxon>
        <taxon>Caudata</taxon>
        <taxon>Salamandroidea</taxon>
        <taxon>Salamandridae</taxon>
        <taxon>Pleurodelinae</taxon>
        <taxon>Pleurodeles</taxon>
    </lineage>
</organism>
<proteinExistence type="predicted"/>
<gene>
    <name evidence="1" type="ORF">NDU88_006766</name>
</gene>
<name>A0AAV7SQK7_PLEWA</name>
<evidence type="ECO:0000313" key="1">
    <source>
        <dbReference type="EMBL" id="KAJ1166362.1"/>
    </source>
</evidence>
<protein>
    <submittedName>
        <fullName evidence="1">Uncharacterized protein</fullName>
    </submittedName>
</protein>